<sequence>MNKKSLFVFFSLVILIALALLLFYKFSIWYEQALGSIFSYIVMVSFVLLIFSPFRFIKDNKANISVSSYIKYLGYTLLYIAKFIASIVKQIVLTVLYIVSKLFSTKNKEPS</sequence>
<keyword evidence="1" id="KW-0472">Membrane</keyword>
<keyword evidence="1" id="KW-0812">Transmembrane</keyword>
<protein>
    <submittedName>
        <fullName evidence="2">Uncharacterized protein</fullName>
    </submittedName>
</protein>
<reference evidence="2 3" key="1">
    <citation type="submission" date="2019-03" db="EMBL/GenBank/DDBJ databases">
        <title>Complete Genome Sequence of Allofrancisella frigidaquae Strain SYSU 10HL1970 Isolated from Water-Cooling Systems in China.</title>
        <authorList>
            <person name="Ohrman C."/>
            <person name="Uneklint I."/>
            <person name="Sjodin A."/>
        </authorList>
    </citation>
    <scope>NUCLEOTIDE SEQUENCE [LARGE SCALE GENOMIC DNA]</scope>
    <source>
        <strain evidence="2 3">SYSU 10HL1970</strain>
    </source>
</reference>
<feature type="transmembrane region" description="Helical" evidence="1">
    <location>
        <begin position="36"/>
        <end position="57"/>
    </location>
</feature>
<dbReference type="Proteomes" id="UP000503320">
    <property type="component" value="Chromosome"/>
</dbReference>
<evidence type="ECO:0000313" key="2">
    <source>
        <dbReference type="EMBL" id="QIV94431.1"/>
    </source>
</evidence>
<organism evidence="2 3">
    <name type="scientific">Allofrancisella frigidaquae</name>
    <dbReference type="NCBI Taxonomy" id="1085644"/>
    <lineage>
        <taxon>Bacteria</taxon>
        <taxon>Pseudomonadati</taxon>
        <taxon>Pseudomonadota</taxon>
        <taxon>Gammaproteobacteria</taxon>
        <taxon>Thiotrichales</taxon>
        <taxon>Francisellaceae</taxon>
        <taxon>Allofrancisella</taxon>
    </lineage>
</organism>
<evidence type="ECO:0000313" key="3">
    <source>
        <dbReference type="Proteomes" id="UP000503320"/>
    </source>
</evidence>
<feature type="transmembrane region" description="Helical" evidence="1">
    <location>
        <begin position="6"/>
        <end position="24"/>
    </location>
</feature>
<name>A0A6M3HWL1_9GAMM</name>
<accession>A0A6M3HWL1</accession>
<evidence type="ECO:0000256" key="1">
    <source>
        <dbReference type="SAM" id="Phobius"/>
    </source>
</evidence>
<dbReference type="KEGG" id="afri:E3E15_03280"/>
<feature type="transmembrane region" description="Helical" evidence="1">
    <location>
        <begin position="77"/>
        <end position="99"/>
    </location>
</feature>
<dbReference type="EMBL" id="CP038017">
    <property type="protein sequence ID" value="QIV94431.1"/>
    <property type="molecule type" value="Genomic_DNA"/>
</dbReference>
<dbReference type="AlphaFoldDB" id="A0A6M3HWL1"/>
<keyword evidence="1" id="KW-1133">Transmembrane helix</keyword>
<dbReference type="RefSeq" id="WP_172106576.1">
    <property type="nucleotide sequence ID" value="NZ_CP038017.1"/>
</dbReference>
<keyword evidence="3" id="KW-1185">Reference proteome</keyword>
<proteinExistence type="predicted"/>
<gene>
    <name evidence="2" type="ORF">E3E15_03280</name>
</gene>